<dbReference type="PANTHER" id="PTHR48098:SF6">
    <property type="entry name" value="FERRI-BACILLIBACTIN ESTERASE BESA"/>
    <property type="match status" value="1"/>
</dbReference>
<organism evidence="1 2">
    <name type="scientific">Limnohabitans radicicola</name>
    <dbReference type="NCBI Taxonomy" id="2771427"/>
    <lineage>
        <taxon>Bacteria</taxon>
        <taxon>Pseudomonadati</taxon>
        <taxon>Pseudomonadota</taxon>
        <taxon>Betaproteobacteria</taxon>
        <taxon>Burkholderiales</taxon>
        <taxon>Comamonadaceae</taxon>
        <taxon>Limnohabitans</taxon>
    </lineage>
</organism>
<dbReference type="InterPro" id="IPR029058">
    <property type="entry name" value="AB_hydrolase_fold"/>
</dbReference>
<name>A0A927IKN7_9BURK</name>
<dbReference type="Pfam" id="PF00756">
    <property type="entry name" value="Esterase"/>
    <property type="match status" value="1"/>
</dbReference>
<dbReference type="EMBL" id="JACYFT010000005">
    <property type="protein sequence ID" value="MBD8051949.1"/>
    <property type="molecule type" value="Genomic_DNA"/>
</dbReference>
<sequence length="306" mass="35056">MMLGFGSFLSPHVWAQILPQPEFGRIERLAHFPSQHVDARHVDVWLPENFDALKASGQRFNVIYMHDGQMLFDARTTWNKQAWHVDRTLTRLMRNAQLAPTLVVGVWNNDKFRHSEYFPQKYLQHMLPEPRTQLIQKGLQGKPQSDAYLRFLVQELKPAIDARYPTHTDAAHTAIMGSSMGGLISVYAMNEYPQVFGRAAGLSTHWIGGFEPNAHIPLAAYIYLRDHLADPRTHKLYQDHGTTELDALYAPYQVFIDQLARDRGYTDQGATPNFMTRVFTGTGHNERAWADRMETPVLFLLGQAPR</sequence>
<dbReference type="Gene3D" id="3.40.50.1820">
    <property type="entry name" value="alpha/beta hydrolase"/>
    <property type="match status" value="1"/>
</dbReference>
<evidence type="ECO:0000313" key="1">
    <source>
        <dbReference type="EMBL" id="MBD8051949.1"/>
    </source>
</evidence>
<evidence type="ECO:0000313" key="2">
    <source>
        <dbReference type="Proteomes" id="UP000647424"/>
    </source>
</evidence>
<accession>A0A927IKN7</accession>
<dbReference type="SUPFAM" id="SSF53474">
    <property type="entry name" value="alpha/beta-Hydrolases"/>
    <property type="match status" value="1"/>
</dbReference>
<dbReference type="Proteomes" id="UP000647424">
    <property type="component" value="Unassembled WGS sequence"/>
</dbReference>
<reference evidence="1" key="1">
    <citation type="submission" date="2020-09" db="EMBL/GenBank/DDBJ databases">
        <title>Genome seq and assembly of Limnohabitants sp.</title>
        <authorList>
            <person name="Chhetri G."/>
        </authorList>
    </citation>
    <scope>NUCLEOTIDE SEQUENCE</scope>
    <source>
        <strain evidence="1">JUR4</strain>
    </source>
</reference>
<dbReference type="InterPro" id="IPR050583">
    <property type="entry name" value="Mycobacterial_A85_antigen"/>
</dbReference>
<keyword evidence="2" id="KW-1185">Reference proteome</keyword>
<dbReference type="InterPro" id="IPR000801">
    <property type="entry name" value="Esterase-like"/>
</dbReference>
<comment type="caution">
    <text evidence="1">The sequence shown here is derived from an EMBL/GenBank/DDBJ whole genome shotgun (WGS) entry which is preliminary data.</text>
</comment>
<gene>
    <name evidence="1" type="ORF">IC609_15540</name>
</gene>
<dbReference type="AlphaFoldDB" id="A0A927IKN7"/>
<protein>
    <submittedName>
        <fullName evidence="1">Esterase</fullName>
    </submittedName>
</protein>
<proteinExistence type="predicted"/>
<dbReference type="PANTHER" id="PTHR48098">
    <property type="entry name" value="ENTEROCHELIN ESTERASE-RELATED"/>
    <property type="match status" value="1"/>
</dbReference>